<evidence type="ECO:0000313" key="3">
    <source>
        <dbReference type="Proteomes" id="UP000836841"/>
    </source>
</evidence>
<evidence type="ECO:0000313" key="2">
    <source>
        <dbReference type="EMBL" id="CAH2069336.1"/>
    </source>
</evidence>
<sequence length="433" mass="50144">MDPCIYRVPRQMRDVKPEAYTPRMVLIGPLHLSVKLKPGLLENEYKKMEEIKRKYLKSFSERVGEDIVTKIKETIQAEEENIRARYEDPMNLISSENFVDLILQDSVFIMEFIIKLQECRGSSGDLIVDRDIYTSIVIKDLIMLENQLPYFIFDKLFGPYLMEFWGYETPARLILESFSIHRKIKPDTNFNHFTDIFRCVYEESLYQSPELNDLSGPPIVDMKSAVNLSHVGVEFKAFHLLNSSKQDGIQRLFFRNQQPLDSLPISMRKEVDDYSLHMVFNKGCLVMPSFRTDDTSDIILRNVIAYEQCHADVKPYTSNYINFLNFLITNDKDAEVLTTEGVLMSGMGRPSFAVDMVNKLNLGLKPPENSQYYSIAMNLRAHYTSRRKRCWATLNKVYFNDLWTGTATMAAILLLFFTLVGTVASVLQAYKSF</sequence>
<dbReference type="PANTHER" id="PTHR31170">
    <property type="entry name" value="BNAC04G53230D PROTEIN"/>
    <property type="match status" value="1"/>
</dbReference>
<dbReference type="AlphaFoldDB" id="A0AAU9SQH5"/>
<evidence type="ECO:0000256" key="1">
    <source>
        <dbReference type="SAM" id="Phobius"/>
    </source>
</evidence>
<dbReference type="Proteomes" id="UP000836841">
    <property type="component" value="Chromosome 6"/>
</dbReference>
<proteinExistence type="predicted"/>
<keyword evidence="3" id="KW-1185">Reference proteome</keyword>
<dbReference type="Pfam" id="PF03140">
    <property type="entry name" value="DUF247"/>
    <property type="match status" value="1"/>
</dbReference>
<keyword evidence="1" id="KW-1133">Transmembrane helix</keyword>
<dbReference type="PANTHER" id="PTHR31170:SF9">
    <property type="entry name" value="PROTEIN, PUTATIVE (DUF247)-RELATED"/>
    <property type="match status" value="1"/>
</dbReference>
<gene>
    <name evidence="2" type="ORF">TAV2_LOCUS21653</name>
</gene>
<name>A0AAU9SQH5_THLAR</name>
<accession>A0AAU9SQH5</accession>
<dbReference type="EMBL" id="OU466862">
    <property type="protein sequence ID" value="CAH2069336.1"/>
    <property type="molecule type" value="Genomic_DNA"/>
</dbReference>
<keyword evidence="1" id="KW-0812">Transmembrane</keyword>
<feature type="transmembrane region" description="Helical" evidence="1">
    <location>
        <begin position="402"/>
        <end position="427"/>
    </location>
</feature>
<reference evidence="2 3" key="1">
    <citation type="submission" date="2022-03" db="EMBL/GenBank/DDBJ databases">
        <authorList>
            <person name="Nunn A."/>
            <person name="Chopra R."/>
            <person name="Nunn A."/>
            <person name="Contreras Garrido A."/>
        </authorList>
    </citation>
    <scope>NUCLEOTIDE SEQUENCE [LARGE SCALE GENOMIC DNA]</scope>
</reference>
<dbReference type="InterPro" id="IPR004158">
    <property type="entry name" value="DUF247_pln"/>
</dbReference>
<organism evidence="2 3">
    <name type="scientific">Thlaspi arvense</name>
    <name type="common">Field penny-cress</name>
    <dbReference type="NCBI Taxonomy" id="13288"/>
    <lineage>
        <taxon>Eukaryota</taxon>
        <taxon>Viridiplantae</taxon>
        <taxon>Streptophyta</taxon>
        <taxon>Embryophyta</taxon>
        <taxon>Tracheophyta</taxon>
        <taxon>Spermatophyta</taxon>
        <taxon>Magnoliopsida</taxon>
        <taxon>eudicotyledons</taxon>
        <taxon>Gunneridae</taxon>
        <taxon>Pentapetalae</taxon>
        <taxon>rosids</taxon>
        <taxon>malvids</taxon>
        <taxon>Brassicales</taxon>
        <taxon>Brassicaceae</taxon>
        <taxon>Thlaspideae</taxon>
        <taxon>Thlaspi</taxon>
    </lineage>
</organism>
<protein>
    <submittedName>
        <fullName evidence="2">Uncharacterized protein</fullName>
    </submittedName>
</protein>
<keyword evidence="1" id="KW-0472">Membrane</keyword>